<dbReference type="Pfam" id="PF12937">
    <property type="entry name" value="F-box-like"/>
    <property type="match status" value="1"/>
</dbReference>
<dbReference type="AlphaFoldDB" id="A0ABD1DAW1"/>
<dbReference type="SUPFAM" id="SSF52047">
    <property type="entry name" value="RNI-like"/>
    <property type="match status" value="2"/>
</dbReference>
<gene>
    <name evidence="2" type="ORF">pipiens_011108</name>
</gene>
<dbReference type="CDD" id="cd09917">
    <property type="entry name" value="F-box_SF"/>
    <property type="match status" value="1"/>
</dbReference>
<dbReference type="InterPro" id="IPR036047">
    <property type="entry name" value="F-box-like_dom_sf"/>
</dbReference>
<name>A0ABD1DAW1_CULPP</name>
<dbReference type="SUPFAM" id="SSF81383">
    <property type="entry name" value="F-box domain"/>
    <property type="match status" value="1"/>
</dbReference>
<keyword evidence="3" id="KW-1185">Reference proteome</keyword>
<evidence type="ECO:0000313" key="2">
    <source>
        <dbReference type="EMBL" id="KAL1395639.1"/>
    </source>
</evidence>
<dbReference type="PANTHER" id="PTHR13318">
    <property type="entry name" value="PARTNER OF PAIRED, ISOFORM B-RELATED"/>
    <property type="match status" value="1"/>
</dbReference>
<dbReference type="EMBL" id="JBEHCU010007057">
    <property type="protein sequence ID" value="KAL1395639.1"/>
    <property type="molecule type" value="Genomic_DNA"/>
</dbReference>
<dbReference type="SMART" id="SM00256">
    <property type="entry name" value="FBOX"/>
    <property type="match status" value="1"/>
</dbReference>
<dbReference type="InterPro" id="IPR001810">
    <property type="entry name" value="F-box_dom"/>
</dbReference>
<organism evidence="2 3">
    <name type="scientific">Culex pipiens pipiens</name>
    <name type="common">Northern house mosquito</name>
    <dbReference type="NCBI Taxonomy" id="38569"/>
    <lineage>
        <taxon>Eukaryota</taxon>
        <taxon>Metazoa</taxon>
        <taxon>Ecdysozoa</taxon>
        <taxon>Arthropoda</taxon>
        <taxon>Hexapoda</taxon>
        <taxon>Insecta</taxon>
        <taxon>Pterygota</taxon>
        <taxon>Neoptera</taxon>
        <taxon>Endopterygota</taxon>
        <taxon>Diptera</taxon>
        <taxon>Nematocera</taxon>
        <taxon>Culicoidea</taxon>
        <taxon>Culicidae</taxon>
        <taxon>Culicinae</taxon>
        <taxon>Culicini</taxon>
        <taxon>Culex</taxon>
        <taxon>Culex</taxon>
    </lineage>
</organism>
<dbReference type="Gene3D" id="3.80.10.10">
    <property type="entry name" value="Ribonuclease Inhibitor"/>
    <property type="match status" value="1"/>
</dbReference>
<reference evidence="2 3" key="1">
    <citation type="submission" date="2024-05" db="EMBL/GenBank/DDBJ databases">
        <title>Culex pipiens pipiens assembly and annotation.</title>
        <authorList>
            <person name="Alout H."/>
            <person name="Durand T."/>
        </authorList>
    </citation>
    <scope>NUCLEOTIDE SEQUENCE [LARGE SCALE GENOMIC DNA]</scope>
    <source>
        <strain evidence="2">HA-2024</strain>
        <tissue evidence="2">Whole body</tissue>
    </source>
</reference>
<feature type="domain" description="F-box" evidence="1">
    <location>
        <begin position="18"/>
        <end position="65"/>
    </location>
</feature>
<evidence type="ECO:0000313" key="3">
    <source>
        <dbReference type="Proteomes" id="UP001562425"/>
    </source>
</evidence>
<comment type="caution">
    <text evidence="2">The sequence shown here is derived from an EMBL/GenBank/DDBJ whole genome shotgun (WGS) entry which is preliminary data.</text>
</comment>
<accession>A0ABD1DAW1</accession>
<dbReference type="InterPro" id="IPR032675">
    <property type="entry name" value="LRR_dom_sf"/>
</dbReference>
<dbReference type="Gene3D" id="1.20.1280.50">
    <property type="match status" value="1"/>
</dbReference>
<sequence>MESVEVCECPGAKKRKLDVEPPTLPVEIWIGIFERLSAWQLLRVRLVCQRWRDIVDGSRGLVAKFTVRFVPQFIDREYQPGHLFPATKVFMKQVKIAAVGCWWAPFGAYLTDITLDECKIMLRNLLTMLRATPNLKYLNLYDASVECHKANPVPDFRLDKLETLCIDSVNREENLEVFRQICPNVKNLKIVTNYTSFHDQLPFLRHVVDFVGVWNSSLEQLETDGVDLMLIELTQLPQWNLKGLILQGVELENVSSLINLCRLNPALEILRVESAISCGPELDEIGQLLPKLTNLMLTFKHRAEIQPTFLTPLAAGLRILKLSAEDSDFQIINFAGLECPHLQSLDLNGIHFDGHRLQTFLAGSPKLRILSLTSCNFCCWRDLFRAIGTCKRLLQHLCISRVTVSQISSDHGFLDYLDEMRHLGLSSCKMSQEMVSTLLRLCPRLEVLHLQAMQLTDAEVVHVLCQKLRHLVRVKIENCAISDQAINSIRQGCVVQQKLEIIEF</sequence>
<dbReference type="Proteomes" id="UP001562425">
    <property type="component" value="Unassembled WGS sequence"/>
</dbReference>
<dbReference type="PROSITE" id="PS50181">
    <property type="entry name" value="FBOX"/>
    <property type="match status" value="1"/>
</dbReference>
<proteinExistence type="predicted"/>
<protein>
    <recommendedName>
        <fullName evidence="1">F-box domain-containing protein</fullName>
    </recommendedName>
</protein>
<evidence type="ECO:0000259" key="1">
    <source>
        <dbReference type="PROSITE" id="PS50181"/>
    </source>
</evidence>